<evidence type="ECO:0000313" key="2">
    <source>
        <dbReference type="Proteomes" id="UP000022141"/>
    </source>
</evidence>
<dbReference type="InterPro" id="IPR012349">
    <property type="entry name" value="Split_barrel_FMN-bd"/>
</dbReference>
<comment type="caution">
    <text evidence="1">The sequence shown here is derived from an EMBL/GenBank/DDBJ whole genome shotgun (WGS) entry which is preliminary data.</text>
</comment>
<dbReference type="Pfam" id="PF04299">
    <property type="entry name" value="FMN_bind_2"/>
    <property type="match status" value="1"/>
</dbReference>
<dbReference type="EMBL" id="JEMY01000016">
    <property type="protein sequence ID" value="EXI89466.1"/>
    <property type="molecule type" value="Genomic_DNA"/>
</dbReference>
<accession>A0A011PPY5</accession>
<dbReference type="GO" id="GO:0006508">
    <property type="term" value="P:proteolysis"/>
    <property type="evidence" value="ECO:0007669"/>
    <property type="project" value="UniProtKB-KW"/>
</dbReference>
<dbReference type="InterPro" id="IPR007396">
    <property type="entry name" value="TR_PAI2-type"/>
</dbReference>
<dbReference type="Gene3D" id="2.30.110.10">
    <property type="entry name" value="Electron Transport, Fmn-binding Protein, Chain A"/>
    <property type="match status" value="1"/>
</dbReference>
<keyword evidence="2" id="KW-1185">Reference proteome</keyword>
<dbReference type="PIRSF" id="PIRSF010372">
    <property type="entry name" value="PaiB"/>
    <property type="match status" value="1"/>
</dbReference>
<dbReference type="STRING" id="1454004.AW11_01557"/>
<dbReference type="GO" id="GO:0008233">
    <property type="term" value="F:peptidase activity"/>
    <property type="evidence" value="ECO:0007669"/>
    <property type="project" value="UniProtKB-KW"/>
</dbReference>
<sequence length="194" mass="21835">MYIPRHFAVSDRDEMFAFIEANAFGQLISSVAGRPFSTHMPFLLSADRTSCIGHLARQNPQHGEIGGQQVLISLQGPHDYVSPSWYRSPGVPTWNYQAVHIYGRCRVFTDREKLKSLVDALTARYESAFAKPWRPDYKASMLDAIVGVEVTVSEIQGKYKLSQNRSEEDRLQVIDALEKLGSTDLAAAMRRNEA</sequence>
<dbReference type="eggNOG" id="COG2808">
    <property type="taxonomic scope" value="Bacteria"/>
</dbReference>
<reference evidence="1" key="1">
    <citation type="submission" date="2014-02" db="EMBL/GenBank/DDBJ databases">
        <title>Expanding our view of genomic diversity in Candidatus Accumulibacter clades.</title>
        <authorList>
            <person name="Skennerton C.T."/>
            <person name="Barr J.J."/>
            <person name="Slater F.R."/>
            <person name="Bond P.L."/>
            <person name="Tyson G.W."/>
        </authorList>
    </citation>
    <scope>NUCLEOTIDE SEQUENCE [LARGE SCALE GENOMIC DNA]</scope>
</reference>
<dbReference type="SUPFAM" id="SSF50475">
    <property type="entry name" value="FMN-binding split barrel"/>
    <property type="match status" value="1"/>
</dbReference>
<dbReference type="PATRIC" id="fig|1454004.3.peg.1606"/>
<protein>
    <submittedName>
        <fullName evidence="1">Protease synthase and sporulation protein PAI 2</fullName>
    </submittedName>
</protein>
<evidence type="ECO:0000313" key="1">
    <source>
        <dbReference type="EMBL" id="EXI89466.1"/>
    </source>
</evidence>
<proteinExistence type="predicted"/>
<name>A0A011PPY5_ACCRE</name>
<dbReference type="Proteomes" id="UP000022141">
    <property type="component" value="Unassembled WGS sequence"/>
</dbReference>
<keyword evidence="1" id="KW-0378">Hydrolase</keyword>
<organism evidence="1 2">
    <name type="scientific">Accumulibacter regalis</name>
    <dbReference type="NCBI Taxonomy" id="522306"/>
    <lineage>
        <taxon>Bacteria</taxon>
        <taxon>Pseudomonadati</taxon>
        <taxon>Pseudomonadota</taxon>
        <taxon>Betaproteobacteria</taxon>
        <taxon>Candidatus Accumulibacter</taxon>
    </lineage>
</organism>
<keyword evidence="1" id="KW-0645">Protease</keyword>
<dbReference type="AlphaFoldDB" id="A0A011PPY5"/>
<dbReference type="PANTHER" id="PTHR35802:SF1">
    <property type="entry name" value="PROTEASE SYNTHASE AND SPORULATION PROTEIN PAI 2"/>
    <property type="match status" value="1"/>
</dbReference>
<gene>
    <name evidence="1" type="primary">paiB</name>
    <name evidence="1" type="ORF">AW11_01557</name>
</gene>
<dbReference type="PANTHER" id="PTHR35802">
    <property type="entry name" value="PROTEASE SYNTHASE AND SPORULATION PROTEIN PAI 2"/>
    <property type="match status" value="1"/>
</dbReference>